<evidence type="ECO:0000313" key="3">
    <source>
        <dbReference type="EMBL" id="ONN43769.1"/>
    </source>
</evidence>
<dbReference type="EMBL" id="AP019810">
    <property type="protein sequence ID" value="BBM15706.1"/>
    <property type="molecule type" value="Genomic_DNA"/>
</dbReference>
<reference evidence="2 8" key="4">
    <citation type="submission" date="2020-04" db="EMBL/GenBank/DDBJ databases">
        <authorList>
            <person name="Abaymova A."/>
            <person name="Teymurazov M."/>
            <person name="Tazyna O."/>
            <person name="Chatushin Y."/>
            <person name="Svetoch E."/>
            <person name="Pereligyn V."/>
            <person name="Pohylenko V."/>
            <person name="Platonov M."/>
            <person name="Kartsev N."/>
            <person name="Skryabin Y."/>
            <person name="Sizova A."/>
            <person name="Solomentsev V."/>
            <person name="Kislichkina A."/>
            <person name="Bogun A."/>
        </authorList>
    </citation>
    <scope>NUCLEOTIDE SEQUENCE [LARGE SCALE GENOMIC DNA]</scope>
    <source>
        <strain evidence="2">SCPM-O-B-8398</strain>
        <strain evidence="8">SCPM-O-B-8398 (E28)</strain>
    </source>
</reference>
<evidence type="ECO:0000313" key="1">
    <source>
        <dbReference type="EMBL" id="BBM15706.1"/>
    </source>
</evidence>
<reference evidence="3 5" key="1">
    <citation type="submission" date="2016-12" db="EMBL/GenBank/DDBJ databases">
        <authorList>
            <person name="Song W.-J."/>
            <person name="Kurnit D.M."/>
        </authorList>
    </citation>
    <scope>NUCLEOTIDE SEQUENCE [LARGE SCALE GENOMIC DNA]</scope>
    <source>
        <strain evidence="3 5">CGB1038-1_S1</strain>
    </source>
</reference>
<dbReference type="EMBL" id="JABCAG010000005">
    <property type="protein sequence ID" value="NMP57451.1"/>
    <property type="molecule type" value="Genomic_DNA"/>
</dbReference>
<evidence type="ECO:0000313" key="4">
    <source>
        <dbReference type="EMBL" id="PTO35411.1"/>
    </source>
</evidence>
<accession>A0A1A6GBK1</accession>
<dbReference type="EMBL" id="MSTR01000004">
    <property type="protein sequence ID" value="ONN43769.1"/>
    <property type="molecule type" value="Genomic_DNA"/>
</dbReference>
<name>A0A1A6GBK1_ENTMU</name>
<dbReference type="InterPro" id="IPR032254">
    <property type="entry name" value="DUF4828"/>
</dbReference>
<dbReference type="AlphaFoldDB" id="A0A1A6GBK1"/>
<evidence type="ECO:0000313" key="2">
    <source>
        <dbReference type="EMBL" id="NMP57451.1"/>
    </source>
</evidence>
<dbReference type="RefSeq" id="WP_010735968.1">
    <property type="nucleotide sequence ID" value="NZ_AP019810.1"/>
</dbReference>
<sequence>MKKRIIYILLAGIATLAGKKVLDHKKKEAQVDHLNKYCGTWSFTDTSQTHHELTIHSDYSFWLDDRSLGTLLVEVTSEKLIVRDQYGFYLTFSYNDMLLYDEANDSAYLLSKKS</sequence>
<evidence type="ECO:0000313" key="8">
    <source>
        <dbReference type="Proteomes" id="UP000557857"/>
    </source>
</evidence>
<gene>
    <name evidence="3" type="ORF">BTN92_05540</name>
    <name evidence="4" type="ORF">C6N14_07635</name>
    <name evidence="1" type="ORF">EM151A_2526</name>
    <name evidence="2" type="ORF">HI921_03055</name>
</gene>
<evidence type="ECO:0000313" key="5">
    <source>
        <dbReference type="Proteomes" id="UP000189299"/>
    </source>
</evidence>
<evidence type="ECO:0000313" key="7">
    <source>
        <dbReference type="Proteomes" id="UP000509460"/>
    </source>
</evidence>
<dbReference type="STRING" id="53346.A5802_000383"/>
<evidence type="ECO:0000313" key="6">
    <source>
        <dbReference type="Proteomes" id="UP000244022"/>
    </source>
</evidence>
<reference evidence="4 6" key="2">
    <citation type="submission" date="2018-03" db="EMBL/GenBank/DDBJ databases">
        <title>Draft genome sequences of four Enterococcus mundtii strains isolated from beef slaughterhouses in Kenya.</title>
        <authorList>
            <person name="Wambui J."/>
            <person name="Stevens M."/>
            <person name="Njage P."/>
            <person name="Stephan R."/>
            <person name="Tasara T."/>
        </authorList>
    </citation>
    <scope>NUCLEOTIDE SEQUENCE [LARGE SCALE GENOMIC DNA]</scope>
    <source>
        <strain evidence="4 6">H18-EM</strain>
    </source>
</reference>
<dbReference type="Proteomes" id="UP000189299">
    <property type="component" value="Unassembled WGS sequence"/>
</dbReference>
<dbReference type="OrthoDB" id="2194038at2"/>
<proteinExistence type="predicted"/>
<organism evidence="3 5">
    <name type="scientific">Enterococcus mundtii</name>
    <dbReference type="NCBI Taxonomy" id="53346"/>
    <lineage>
        <taxon>Bacteria</taxon>
        <taxon>Bacillati</taxon>
        <taxon>Bacillota</taxon>
        <taxon>Bacilli</taxon>
        <taxon>Lactobacillales</taxon>
        <taxon>Enterococcaceae</taxon>
        <taxon>Enterococcus</taxon>
    </lineage>
</organism>
<reference evidence="1 7" key="3">
    <citation type="submission" date="2019-07" db="EMBL/GenBank/DDBJ databases">
        <title>antibiotic susceptibility of plant-derived lactic acid bacteria.</title>
        <authorList>
            <person name="Sugiyama M."/>
            <person name="Noda M."/>
        </authorList>
    </citation>
    <scope>NUCLEOTIDE SEQUENCE [LARGE SCALE GENOMIC DNA]</scope>
    <source>
        <strain evidence="1 7">15-1A</strain>
    </source>
</reference>
<dbReference type="Pfam" id="PF16110">
    <property type="entry name" value="DUF4828"/>
    <property type="match status" value="1"/>
</dbReference>
<dbReference type="Proteomes" id="UP000509460">
    <property type="component" value="Chromosome"/>
</dbReference>
<dbReference type="Proteomes" id="UP000244022">
    <property type="component" value="Unassembled WGS sequence"/>
</dbReference>
<dbReference type="EMBL" id="PYGR01000026">
    <property type="protein sequence ID" value="PTO35411.1"/>
    <property type="molecule type" value="Genomic_DNA"/>
</dbReference>
<dbReference type="Proteomes" id="UP000557857">
    <property type="component" value="Unassembled WGS sequence"/>
</dbReference>
<protein>
    <submittedName>
        <fullName evidence="3">DUF4828 domain-containing protein</fullName>
    </submittedName>
</protein>